<feature type="domain" description="Chorismate mutase" evidence="5">
    <location>
        <begin position="25"/>
        <end position="116"/>
    </location>
</feature>
<keyword evidence="3" id="KW-0413">Isomerase</keyword>
<dbReference type="InterPro" id="IPR036263">
    <property type="entry name" value="Chorismate_II_sf"/>
</dbReference>
<dbReference type="Gene3D" id="1.20.59.10">
    <property type="entry name" value="Chorismate mutase"/>
    <property type="match status" value="1"/>
</dbReference>
<dbReference type="PANTHER" id="PTHR38041:SF1">
    <property type="entry name" value="CHORISMATE MUTASE"/>
    <property type="match status" value="1"/>
</dbReference>
<dbReference type="EMBL" id="LPXN01000104">
    <property type="protein sequence ID" value="KZD08560.1"/>
    <property type="molecule type" value="Genomic_DNA"/>
</dbReference>
<gene>
    <name evidence="6" type="ORF">AUP43_08495</name>
</gene>
<dbReference type="AlphaFoldDB" id="A0A154W4T9"/>
<evidence type="ECO:0000256" key="3">
    <source>
        <dbReference type="ARBA" id="ARBA00023235"/>
    </source>
</evidence>
<evidence type="ECO:0000256" key="2">
    <source>
        <dbReference type="ARBA" id="ARBA00022729"/>
    </source>
</evidence>
<feature type="chain" id="PRO_5007602218" description="chorismate mutase" evidence="4">
    <location>
        <begin position="29"/>
        <end position="192"/>
    </location>
</feature>
<evidence type="ECO:0000313" key="7">
    <source>
        <dbReference type="Proteomes" id="UP000076400"/>
    </source>
</evidence>
<dbReference type="GO" id="GO:0046417">
    <property type="term" value="P:chorismate metabolic process"/>
    <property type="evidence" value="ECO:0007669"/>
    <property type="project" value="InterPro"/>
</dbReference>
<dbReference type="UniPathway" id="UPA00120">
    <property type="reaction ID" value="UER00203"/>
</dbReference>
<protein>
    <recommendedName>
        <fullName evidence="1">chorismate mutase</fullName>
        <ecNumber evidence="1">5.4.99.5</ecNumber>
    </recommendedName>
</protein>
<dbReference type="InterPro" id="IPR051331">
    <property type="entry name" value="Chorismate_mutase-related"/>
</dbReference>
<dbReference type="SMART" id="SM00830">
    <property type="entry name" value="CM_2"/>
    <property type="match status" value="1"/>
</dbReference>
<dbReference type="PROSITE" id="PS51168">
    <property type="entry name" value="CHORISMATE_MUT_2"/>
    <property type="match status" value="1"/>
</dbReference>
<evidence type="ECO:0000256" key="4">
    <source>
        <dbReference type="SAM" id="SignalP"/>
    </source>
</evidence>
<dbReference type="InterPro" id="IPR008240">
    <property type="entry name" value="Chorismate_mutase_periplasmic"/>
</dbReference>
<feature type="signal peptide" evidence="4">
    <location>
        <begin position="1"/>
        <end position="28"/>
    </location>
</feature>
<name>A0A154W4T9_9PROT</name>
<dbReference type="PANTHER" id="PTHR38041">
    <property type="entry name" value="CHORISMATE MUTASE"/>
    <property type="match status" value="1"/>
</dbReference>
<dbReference type="Proteomes" id="UP000076400">
    <property type="component" value="Unassembled WGS sequence"/>
</dbReference>
<proteinExistence type="predicted"/>
<dbReference type="SUPFAM" id="SSF48600">
    <property type="entry name" value="Chorismate mutase II"/>
    <property type="match status" value="1"/>
</dbReference>
<dbReference type="STRING" id="580166.AUP43_08495"/>
<keyword evidence="2 4" id="KW-0732">Signal</keyword>
<reference evidence="6 7" key="1">
    <citation type="submission" date="2015-12" db="EMBL/GenBank/DDBJ databases">
        <title>Genome sequence of Oceanibaculum pacificum MCCC 1A02656.</title>
        <authorList>
            <person name="Lu L."/>
            <person name="Lai Q."/>
            <person name="Shao Z."/>
            <person name="Qian P."/>
        </authorList>
    </citation>
    <scope>NUCLEOTIDE SEQUENCE [LARGE SCALE GENOMIC DNA]</scope>
    <source>
        <strain evidence="6 7">MCCC 1A02656</strain>
    </source>
</reference>
<keyword evidence="7" id="KW-1185">Reference proteome</keyword>
<dbReference type="GO" id="GO:0009697">
    <property type="term" value="P:salicylic acid biosynthetic process"/>
    <property type="evidence" value="ECO:0007669"/>
    <property type="project" value="TreeGrafter"/>
</dbReference>
<dbReference type="RefSeq" id="WP_067555544.1">
    <property type="nucleotide sequence ID" value="NZ_LPXN01000104.1"/>
</dbReference>
<comment type="caution">
    <text evidence="6">The sequence shown here is derived from an EMBL/GenBank/DDBJ whole genome shotgun (WGS) entry which is preliminary data.</text>
</comment>
<organism evidence="6 7">
    <name type="scientific">Oceanibaculum pacificum</name>
    <dbReference type="NCBI Taxonomy" id="580166"/>
    <lineage>
        <taxon>Bacteria</taxon>
        <taxon>Pseudomonadati</taxon>
        <taxon>Pseudomonadota</taxon>
        <taxon>Alphaproteobacteria</taxon>
        <taxon>Rhodospirillales</taxon>
        <taxon>Oceanibaculaceae</taxon>
        <taxon>Oceanibaculum</taxon>
    </lineage>
</organism>
<dbReference type="GO" id="GO:0004106">
    <property type="term" value="F:chorismate mutase activity"/>
    <property type="evidence" value="ECO:0007669"/>
    <property type="project" value="UniProtKB-EC"/>
</dbReference>
<accession>A0A154W4T9</accession>
<dbReference type="InterPro" id="IPR036979">
    <property type="entry name" value="CM_dom_sf"/>
</dbReference>
<evidence type="ECO:0000256" key="1">
    <source>
        <dbReference type="ARBA" id="ARBA00012404"/>
    </source>
</evidence>
<evidence type="ECO:0000259" key="5">
    <source>
        <dbReference type="PROSITE" id="PS51168"/>
    </source>
</evidence>
<dbReference type="InterPro" id="IPR002701">
    <property type="entry name" value="CM_II_prokaryot"/>
</dbReference>
<evidence type="ECO:0000313" key="6">
    <source>
        <dbReference type="EMBL" id="KZD08560.1"/>
    </source>
</evidence>
<dbReference type="NCBIfam" id="TIGR01806">
    <property type="entry name" value="CM_mono2"/>
    <property type="match status" value="1"/>
</dbReference>
<dbReference type="Pfam" id="PF01817">
    <property type="entry name" value="CM_2"/>
    <property type="match status" value="1"/>
</dbReference>
<dbReference type="EC" id="5.4.99.5" evidence="1"/>
<sequence length="192" mass="20235">MIASRRTLLRAALYGLPFATCPAIWAHAAPLTQPAPSPEDAPGRLAAVLDRRLALGVEVARAKWNSGQPIQDVPREQAVIEATVNRATAEGIDPALARAVIVAQIAASRALQESLHADWKAAGQGRFADALDLGRDLRPQFDALGSDLLAALKDAEPALATPAGRRAMLEAGDRFMALRPAAARAAALAPFR</sequence>